<sequence>MMTCDDAFDALTSADRRTSPELAAHLAGCPRCRQMQETLAPALDLFEQEEPQSAAVSSPSPVLTPEAVQLAEATALTLQSNRVSKPRLQSRKPLTWLRYCAATVAGAAIVWLAGDALTPMSAGGGGNSAQACLWKNPDALPERDQQRPHVVISSCVSCHLAASSGR</sequence>
<gene>
    <name evidence="2" type="ORF">Mal4_02160</name>
</gene>
<keyword evidence="3" id="KW-1185">Reference proteome</keyword>
<dbReference type="Proteomes" id="UP000320496">
    <property type="component" value="Chromosome"/>
</dbReference>
<organism evidence="2 3">
    <name type="scientific">Maioricimonas rarisocia</name>
    <dbReference type="NCBI Taxonomy" id="2528026"/>
    <lineage>
        <taxon>Bacteria</taxon>
        <taxon>Pseudomonadati</taxon>
        <taxon>Planctomycetota</taxon>
        <taxon>Planctomycetia</taxon>
        <taxon>Planctomycetales</taxon>
        <taxon>Planctomycetaceae</taxon>
        <taxon>Maioricimonas</taxon>
    </lineage>
</organism>
<name>A0A517Z0C2_9PLAN</name>
<dbReference type="RefSeq" id="WP_145366650.1">
    <property type="nucleotide sequence ID" value="NZ_CP036275.1"/>
</dbReference>
<dbReference type="EMBL" id="CP036275">
    <property type="protein sequence ID" value="QDU35934.1"/>
    <property type="molecule type" value="Genomic_DNA"/>
</dbReference>
<proteinExistence type="predicted"/>
<keyword evidence="1" id="KW-0472">Membrane</keyword>
<dbReference type="KEGG" id="mri:Mal4_02160"/>
<reference evidence="2 3" key="1">
    <citation type="submission" date="2019-02" db="EMBL/GenBank/DDBJ databases">
        <title>Deep-cultivation of Planctomycetes and their phenomic and genomic characterization uncovers novel biology.</title>
        <authorList>
            <person name="Wiegand S."/>
            <person name="Jogler M."/>
            <person name="Boedeker C."/>
            <person name="Pinto D."/>
            <person name="Vollmers J."/>
            <person name="Rivas-Marin E."/>
            <person name="Kohn T."/>
            <person name="Peeters S.H."/>
            <person name="Heuer A."/>
            <person name="Rast P."/>
            <person name="Oberbeckmann S."/>
            <person name="Bunk B."/>
            <person name="Jeske O."/>
            <person name="Meyerdierks A."/>
            <person name="Storesund J.E."/>
            <person name="Kallscheuer N."/>
            <person name="Luecker S."/>
            <person name="Lage O.M."/>
            <person name="Pohl T."/>
            <person name="Merkel B.J."/>
            <person name="Hornburger P."/>
            <person name="Mueller R.-W."/>
            <person name="Bruemmer F."/>
            <person name="Labrenz M."/>
            <person name="Spormann A.M."/>
            <person name="Op den Camp H."/>
            <person name="Overmann J."/>
            <person name="Amann R."/>
            <person name="Jetten M.S.M."/>
            <person name="Mascher T."/>
            <person name="Medema M.H."/>
            <person name="Devos D.P."/>
            <person name="Kaster A.-K."/>
            <person name="Ovreas L."/>
            <person name="Rohde M."/>
            <person name="Galperin M.Y."/>
            <person name="Jogler C."/>
        </authorList>
    </citation>
    <scope>NUCLEOTIDE SEQUENCE [LARGE SCALE GENOMIC DNA]</scope>
    <source>
        <strain evidence="2 3">Mal4</strain>
    </source>
</reference>
<dbReference type="AlphaFoldDB" id="A0A517Z0C2"/>
<evidence type="ECO:0000313" key="3">
    <source>
        <dbReference type="Proteomes" id="UP000320496"/>
    </source>
</evidence>
<keyword evidence="1" id="KW-0812">Transmembrane</keyword>
<accession>A0A517Z0C2</accession>
<feature type="transmembrane region" description="Helical" evidence="1">
    <location>
        <begin position="96"/>
        <end position="114"/>
    </location>
</feature>
<keyword evidence="1" id="KW-1133">Transmembrane helix</keyword>
<evidence type="ECO:0000256" key="1">
    <source>
        <dbReference type="SAM" id="Phobius"/>
    </source>
</evidence>
<protein>
    <recommendedName>
        <fullName evidence="4">Zinc-finger domain-containing protein</fullName>
    </recommendedName>
</protein>
<evidence type="ECO:0000313" key="2">
    <source>
        <dbReference type="EMBL" id="QDU35934.1"/>
    </source>
</evidence>
<evidence type="ECO:0008006" key="4">
    <source>
        <dbReference type="Google" id="ProtNLM"/>
    </source>
</evidence>
<dbReference type="OrthoDB" id="288147at2"/>